<accession>A0A6B1DWF0</accession>
<evidence type="ECO:0000256" key="1">
    <source>
        <dbReference type="ARBA" id="ARBA00005582"/>
    </source>
</evidence>
<proteinExistence type="inferred from homology"/>
<dbReference type="InterPro" id="IPR020084">
    <property type="entry name" value="NUDIX_hydrolase_CS"/>
</dbReference>
<keyword evidence="2 4" id="KW-0378">Hydrolase</keyword>
<dbReference type="Gene3D" id="3.90.79.10">
    <property type="entry name" value="Nucleoside Triphosphate Pyrophosphohydrolase"/>
    <property type="match status" value="1"/>
</dbReference>
<protein>
    <submittedName>
        <fullName evidence="4">NUDIX hydrolase</fullName>
    </submittedName>
</protein>
<comment type="similarity">
    <text evidence="1">Belongs to the Nudix hydrolase family.</text>
</comment>
<dbReference type="PROSITE" id="PS51462">
    <property type="entry name" value="NUDIX"/>
    <property type="match status" value="1"/>
</dbReference>
<dbReference type="PANTHER" id="PTHR43736:SF1">
    <property type="entry name" value="DIHYDRONEOPTERIN TRIPHOSPHATE DIPHOSPHATASE"/>
    <property type="match status" value="1"/>
</dbReference>
<evidence type="ECO:0000313" key="4">
    <source>
        <dbReference type="EMBL" id="MYD91095.1"/>
    </source>
</evidence>
<evidence type="ECO:0000259" key="3">
    <source>
        <dbReference type="PROSITE" id="PS51462"/>
    </source>
</evidence>
<evidence type="ECO:0000256" key="2">
    <source>
        <dbReference type="ARBA" id="ARBA00022801"/>
    </source>
</evidence>
<dbReference type="SUPFAM" id="SSF55811">
    <property type="entry name" value="Nudix"/>
    <property type="match status" value="1"/>
</dbReference>
<dbReference type="PROSITE" id="PS00893">
    <property type="entry name" value="NUDIX_BOX"/>
    <property type="match status" value="1"/>
</dbReference>
<dbReference type="GO" id="GO:0016787">
    <property type="term" value="F:hydrolase activity"/>
    <property type="evidence" value="ECO:0007669"/>
    <property type="project" value="UniProtKB-KW"/>
</dbReference>
<dbReference type="PANTHER" id="PTHR43736">
    <property type="entry name" value="ADP-RIBOSE PYROPHOSPHATASE"/>
    <property type="match status" value="1"/>
</dbReference>
<feature type="domain" description="Nudix hydrolase" evidence="3">
    <location>
        <begin position="67"/>
        <end position="219"/>
    </location>
</feature>
<sequence length="245" mass="27190">MPLIRNCALTGNAEGSVRYTLAAQLTLFAADWSRLRARWPQARRSHVSLEVDDPFLTVYPQNLLRDGRVAEVCYLLYRGQPQAGILLHTKSYYPEQAYRLPTGGLAPGEDPVAGVVREVAEETGLKVREEPAELRTGCIADFAGLLTYGFRHRRLDREFTFASFMFAIQAPDDMEPQVVDETEQIAGWAWCPPDDLHRVAANLCGLKDSTPDWADWGRFRAAVHTAAALYFEECGLSGVGSRGAA</sequence>
<name>A0A6B1DWF0_9CHLR</name>
<gene>
    <name evidence="4" type="ORF">F4Y08_12295</name>
</gene>
<reference evidence="4" key="1">
    <citation type="submission" date="2019-09" db="EMBL/GenBank/DDBJ databases">
        <title>Characterisation of the sponge microbiome using genome-centric metagenomics.</title>
        <authorList>
            <person name="Engelberts J.P."/>
            <person name="Robbins S.J."/>
            <person name="De Goeij J.M."/>
            <person name="Aranda M."/>
            <person name="Bell S.C."/>
            <person name="Webster N.S."/>
        </authorList>
    </citation>
    <scope>NUCLEOTIDE SEQUENCE</scope>
    <source>
        <strain evidence="4">SB0662_bin_9</strain>
    </source>
</reference>
<organism evidence="4">
    <name type="scientific">Caldilineaceae bacterium SB0662_bin_9</name>
    <dbReference type="NCBI Taxonomy" id="2605258"/>
    <lineage>
        <taxon>Bacteria</taxon>
        <taxon>Bacillati</taxon>
        <taxon>Chloroflexota</taxon>
        <taxon>Caldilineae</taxon>
        <taxon>Caldilineales</taxon>
        <taxon>Caldilineaceae</taxon>
    </lineage>
</organism>
<dbReference type="InterPro" id="IPR000086">
    <property type="entry name" value="NUDIX_hydrolase_dom"/>
</dbReference>
<dbReference type="EMBL" id="VXPY01000086">
    <property type="protein sequence ID" value="MYD91095.1"/>
    <property type="molecule type" value="Genomic_DNA"/>
</dbReference>
<dbReference type="InterPro" id="IPR015797">
    <property type="entry name" value="NUDIX_hydrolase-like_dom_sf"/>
</dbReference>
<comment type="caution">
    <text evidence="4">The sequence shown here is derived from an EMBL/GenBank/DDBJ whole genome shotgun (WGS) entry which is preliminary data.</text>
</comment>
<dbReference type="AlphaFoldDB" id="A0A6B1DWF0"/>
<dbReference type="Pfam" id="PF00293">
    <property type="entry name" value="NUDIX"/>
    <property type="match status" value="1"/>
</dbReference>